<dbReference type="RefSeq" id="WP_057808454.1">
    <property type="nucleotide sequence ID" value="NZ_BJUD01000014.1"/>
</dbReference>
<dbReference type="EMBL" id="BJUD01000014">
    <property type="protein sequence ID" value="GEK28655.1"/>
    <property type="molecule type" value="Genomic_DNA"/>
</dbReference>
<dbReference type="OrthoDB" id="9805904at2"/>
<sequence>MPAYHTGKYAAVGLSENTALDLQAAGINNIGVSVFALGFVQMLWHIAQGYGSDIIPADELGWKSILVN</sequence>
<name>A0A0R2L5Z2_9LACO</name>
<evidence type="ECO:0000313" key="1">
    <source>
        <dbReference type="EMBL" id="GEK28655.1"/>
    </source>
</evidence>
<accession>A0A0R2L5Z2</accession>
<reference evidence="2 3" key="1">
    <citation type="journal article" date="2015" name="Genome Announc.">
        <title>Expanding the biotechnology potential of lactobacilli through comparative genomics of 213 strains and associated genera.</title>
        <authorList>
            <person name="Sun Z."/>
            <person name="Harris H.M."/>
            <person name="McCann A."/>
            <person name="Guo C."/>
            <person name="Argimon S."/>
            <person name="Zhang W."/>
            <person name="Yang X."/>
            <person name="Jeffery I.B."/>
            <person name="Cooney J.C."/>
            <person name="Kagawa T.F."/>
            <person name="Liu W."/>
            <person name="Song Y."/>
            <person name="Salvetti E."/>
            <person name="Wrobel A."/>
            <person name="Rasinkangas P."/>
            <person name="Parkhill J."/>
            <person name="Rea M.C."/>
            <person name="O'Sullivan O."/>
            <person name="Ritari J."/>
            <person name="Douillard F.P."/>
            <person name="Paul Ross R."/>
            <person name="Yang R."/>
            <person name="Briner A.E."/>
            <person name="Felis G.E."/>
            <person name="de Vos W.M."/>
            <person name="Barrangou R."/>
            <person name="Klaenhammer T.R."/>
            <person name="Caufield P.W."/>
            <person name="Cui Y."/>
            <person name="Zhang H."/>
            <person name="O'Toole P.W."/>
        </authorList>
    </citation>
    <scope>NUCLEOTIDE SEQUENCE [LARGE SCALE GENOMIC DNA]</scope>
    <source>
        <strain evidence="2 3">DSM 22696</strain>
    </source>
</reference>
<dbReference type="EMBL" id="JQCB01000001">
    <property type="protein sequence ID" value="KRN97193.1"/>
    <property type="molecule type" value="Genomic_DNA"/>
</dbReference>
<dbReference type="Proteomes" id="UP000321429">
    <property type="component" value="Unassembled WGS sequence"/>
</dbReference>
<gene>
    <name evidence="2" type="ORF">IV55_GL000115</name>
    <name evidence="1" type="ORF">LSI01_09660</name>
</gene>
<keyword evidence="3" id="KW-1185">Reference proteome</keyword>
<evidence type="ECO:0000313" key="3">
    <source>
        <dbReference type="Proteomes" id="UP000051139"/>
    </source>
</evidence>
<dbReference type="PATRIC" id="fig|348151.3.peg.118"/>
<proteinExistence type="predicted"/>
<evidence type="ECO:0000313" key="2">
    <source>
        <dbReference type="EMBL" id="KRN97193.1"/>
    </source>
</evidence>
<dbReference type="AlphaFoldDB" id="A0A0R2L5Z2"/>
<dbReference type="Proteomes" id="UP000051139">
    <property type="component" value="Unassembled WGS sequence"/>
</dbReference>
<comment type="caution">
    <text evidence="2">The sequence shown here is derived from an EMBL/GenBank/DDBJ whole genome shotgun (WGS) entry which is preliminary data.</text>
</comment>
<organism evidence="2 3">
    <name type="scientific">Furfurilactobacillus siliginis</name>
    <dbReference type="NCBI Taxonomy" id="348151"/>
    <lineage>
        <taxon>Bacteria</taxon>
        <taxon>Bacillati</taxon>
        <taxon>Bacillota</taxon>
        <taxon>Bacilli</taxon>
        <taxon>Lactobacillales</taxon>
        <taxon>Lactobacillaceae</taxon>
        <taxon>Furfurilactobacillus</taxon>
    </lineage>
</organism>
<dbReference type="STRING" id="348151.IV55_GL000115"/>
<protein>
    <submittedName>
        <fullName evidence="2">Uncharacterized protein</fullName>
    </submittedName>
</protein>
<reference evidence="1 4" key="2">
    <citation type="submission" date="2019-07" db="EMBL/GenBank/DDBJ databases">
        <title>Whole genome shotgun sequence of Lactobacillus siliginis NBRC 101315.</title>
        <authorList>
            <person name="Hosoyama A."/>
            <person name="Uohara A."/>
            <person name="Ohji S."/>
            <person name="Ichikawa N."/>
        </authorList>
    </citation>
    <scope>NUCLEOTIDE SEQUENCE [LARGE SCALE GENOMIC DNA]</scope>
    <source>
        <strain evidence="1 4">NBRC 101315</strain>
    </source>
</reference>
<evidence type="ECO:0000313" key="4">
    <source>
        <dbReference type="Proteomes" id="UP000321429"/>
    </source>
</evidence>